<dbReference type="RefSeq" id="WP_038354093.1">
    <property type="nucleotide sequence ID" value="NZ_CP019962.1"/>
</dbReference>
<evidence type="ECO:0000259" key="2">
    <source>
        <dbReference type="Pfam" id="PF05065"/>
    </source>
</evidence>
<dbReference type="Pfam" id="PF05065">
    <property type="entry name" value="Phage_capsid"/>
    <property type="match status" value="1"/>
</dbReference>
<dbReference type="KEGG" id="elim:B2M23_11340"/>
<name>A0AAC9QUS4_EUBLI</name>
<evidence type="ECO:0000313" key="5">
    <source>
        <dbReference type="Proteomes" id="UP000192391"/>
    </source>
</evidence>
<accession>A0AAC9QUS4</accession>
<proteinExistence type="predicted"/>
<protein>
    <submittedName>
        <fullName evidence="4">Major capsid protein</fullName>
    </submittedName>
</protein>
<dbReference type="InterPro" id="IPR054612">
    <property type="entry name" value="Phage_capsid-like_C"/>
</dbReference>
<dbReference type="Proteomes" id="UP000192391">
    <property type="component" value="Chromosome"/>
</dbReference>
<organism evidence="4 5">
    <name type="scientific">Eubacterium limosum</name>
    <dbReference type="NCBI Taxonomy" id="1736"/>
    <lineage>
        <taxon>Bacteria</taxon>
        <taxon>Bacillati</taxon>
        <taxon>Bacillota</taxon>
        <taxon>Clostridia</taxon>
        <taxon>Eubacteriales</taxon>
        <taxon>Eubacteriaceae</taxon>
        <taxon>Eubacterium</taxon>
    </lineage>
</organism>
<dbReference type="AlphaFoldDB" id="A0AAC9QUS4"/>
<evidence type="ECO:0000256" key="1">
    <source>
        <dbReference type="ARBA" id="ARBA00004328"/>
    </source>
</evidence>
<evidence type="ECO:0000313" key="4">
    <source>
        <dbReference type="EMBL" id="ARD66099.1"/>
    </source>
</evidence>
<dbReference type="Gene3D" id="3.30.2320.10">
    <property type="entry name" value="hypothetical protein PF0899 domain"/>
    <property type="match status" value="1"/>
</dbReference>
<dbReference type="KEGG" id="elim:B2M23_00015"/>
<dbReference type="SUPFAM" id="SSF56563">
    <property type="entry name" value="Major capsid protein gp5"/>
    <property type="match status" value="1"/>
</dbReference>
<sequence length="292" mass="30845">MAIDMNRKTTGVALPEAVSTEIWGKVLESSAVMQLARKIELPGPGIKIQTITGEPTAAWVGETDKKPVSRHTLGTKTLAPYTIAVIEPFSNQFRRDVSALYAELIRRLPYALAKTFDSTVFGGTTKPGSDFDQLSDVTSVNIKTDPWAGLVAADAAVSAEGHVIGGYAISPQAKSILLSAKDGNGRPLFINSVADGGIPVLLGNPVQVVKAAYLAGASDGANTIGYAGDWTKAVYGTVEGVQIAISDQATLTDGENTINLFQQNMFAVRAEIELGFRLADTTAFVKLTDKDA</sequence>
<dbReference type="EMBL" id="CP019962">
    <property type="protein sequence ID" value="ARD66099.1"/>
    <property type="molecule type" value="Genomic_DNA"/>
</dbReference>
<reference evidence="4" key="1">
    <citation type="journal article" date="2015" name="Genome Announc.">
        <title>Draft Genome Sequence of Chemolithoautotrophic Acetogenic Butanol-Producing Eubacterium limosum ATCC 8486.</title>
        <authorList>
            <person name="Song Y."/>
            <person name="Cho B.K."/>
        </authorList>
    </citation>
    <scope>NUCLEOTIDE SEQUENCE</scope>
    <source>
        <strain evidence="4">ATCC 8486</strain>
    </source>
</reference>
<comment type="subcellular location">
    <subcellularLocation>
        <location evidence="1">Virion</location>
    </subcellularLocation>
</comment>
<dbReference type="InterPro" id="IPR024455">
    <property type="entry name" value="Phage_capsid"/>
</dbReference>
<evidence type="ECO:0000313" key="3">
    <source>
        <dbReference type="EMBL" id="ARD64032.1"/>
    </source>
</evidence>
<reference evidence="5" key="2">
    <citation type="journal article" date="2017" name="Sci. Rep.">
        <title>Determination of the Genome and Primary Transcriptome of Syngas Fermenting Eubacterium limosum ATCC 8486.</title>
        <authorList>
            <person name="Song Y."/>
            <person name="Shin J."/>
            <person name="Jeong Y."/>
            <person name="Jin S."/>
            <person name="Lee J.K."/>
            <person name="Kim D.R."/>
            <person name="Kim S.C."/>
            <person name="Cho S."/>
            <person name="Cho B.K."/>
        </authorList>
    </citation>
    <scope>NUCLEOTIDE SEQUENCE [LARGE SCALE GENOMIC DNA]</scope>
    <source>
        <strain evidence="5">ATCC 8486</strain>
    </source>
</reference>
<dbReference type="NCBIfam" id="TIGR01554">
    <property type="entry name" value="major_cap_HK97"/>
    <property type="match status" value="1"/>
</dbReference>
<dbReference type="EMBL" id="CP019962">
    <property type="protein sequence ID" value="ARD64032.1"/>
    <property type="molecule type" value="Genomic_DNA"/>
</dbReference>
<feature type="domain" description="Phage capsid-like C-terminal" evidence="2">
    <location>
        <begin position="11"/>
        <end position="288"/>
    </location>
</feature>
<gene>
    <name evidence="3" type="ORF">B2M23_00015</name>
    <name evidence="4" type="ORF">B2M23_11340</name>
</gene>
<reference evidence="4" key="3">
    <citation type="submission" date="2017-02" db="EMBL/GenBank/DDBJ databases">
        <title>Integrative analysis reveals regulation of autotrophic growth of syngas fermenting bacteria at the translational level.</title>
        <authorList>
            <person name="Song Y."/>
            <person name="Shin J."/>
            <person name="Jeong Y."/>
            <person name="Jin S."/>
            <person name="Kim D.R."/>
            <person name="Kim S.C."/>
            <person name="Cho S."/>
            <person name="Cho B.-K."/>
        </authorList>
    </citation>
    <scope>NUCLEOTIDE SEQUENCE</scope>
    <source>
        <strain evidence="4">ATCC 8486</strain>
    </source>
</reference>
<dbReference type="Gene3D" id="3.30.2400.10">
    <property type="entry name" value="Major capsid protein gp5"/>
    <property type="match status" value="1"/>
</dbReference>